<accession>A0A841TEP8</accession>
<keyword evidence="3" id="KW-0238">DNA-binding</keyword>
<evidence type="ECO:0000259" key="5">
    <source>
        <dbReference type="PROSITE" id="PS50931"/>
    </source>
</evidence>
<keyword evidence="7" id="KW-1185">Reference proteome</keyword>
<dbReference type="Proteomes" id="UP000574133">
    <property type="component" value="Unassembled WGS sequence"/>
</dbReference>
<dbReference type="GO" id="GO:0005829">
    <property type="term" value="C:cytosol"/>
    <property type="evidence" value="ECO:0007669"/>
    <property type="project" value="TreeGrafter"/>
</dbReference>
<dbReference type="AlphaFoldDB" id="A0A841TEP8"/>
<evidence type="ECO:0000313" key="6">
    <source>
        <dbReference type="EMBL" id="MBB6676941.1"/>
    </source>
</evidence>
<comment type="caution">
    <text evidence="6">The sequence shown here is derived from an EMBL/GenBank/DDBJ whole genome shotgun (WGS) entry which is preliminary data.</text>
</comment>
<dbReference type="CDD" id="cd08438">
    <property type="entry name" value="PBP2_CidR"/>
    <property type="match status" value="1"/>
</dbReference>
<organism evidence="6 7">
    <name type="scientific">Cohnella lubricantis</name>
    <dbReference type="NCBI Taxonomy" id="2163172"/>
    <lineage>
        <taxon>Bacteria</taxon>
        <taxon>Bacillati</taxon>
        <taxon>Bacillota</taxon>
        <taxon>Bacilli</taxon>
        <taxon>Bacillales</taxon>
        <taxon>Paenibacillaceae</taxon>
        <taxon>Cohnella</taxon>
    </lineage>
</organism>
<keyword evidence="4" id="KW-0804">Transcription</keyword>
<dbReference type="SUPFAM" id="SSF46785">
    <property type="entry name" value="Winged helix' DNA-binding domain"/>
    <property type="match status" value="1"/>
</dbReference>
<dbReference type="InterPro" id="IPR050950">
    <property type="entry name" value="HTH-type_LysR_regulators"/>
</dbReference>
<evidence type="ECO:0000256" key="3">
    <source>
        <dbReference type="ARBA" id="ARBA00023125"/>
    </source>
</evidence>
<dbReference type="GO" id="GO:0003677">
    <property type="term" value="F:DNA binding"/>
    <property type="evidence" value="ECO:0007669"/>
    <property type="project" value="UniProtKB-KW"/>
</dbReference>
<evidence type="ECO:0000256" key="1">
    <source>
        <dbReference type="ARBA" id="ARBA00009437"/>
    </source>
</evidence>
<dbReference type="InterPro" id="IPR000847">
    <property type="entry name" value="LysR_HTH_N"/>
</dbReference>
<dbReference type="FunFam" id="1.10.10.10:FF:000001">
    <property type="entry name" value="LysR family transcriptional regulator"/>
    <property type="match status" value="1"/>
</dbReference>
<dbReference type="SUPFAM" id="SSF53850">
    <property type="entry name" value="Periplasmic binding protein-like II"/>
    <property type="match status" value="1"/>
</dbReference>
<sequence>MDIRHLQCITEIVRLSSFTRAAESMHVTQPTISKMIKGLENELNVEIFVRDGKQVKLTDAGEAIVRHAGPILQLFDGLRTELNDITYLNKGSIRIGLPPMAGSSFFPPVFKQFQERYPGIRIRMFENGAVKIGEDLAAGRLDVGVVLLPINSEVFDSFPIVQDRLKVVLPKAHRLADRRRIELAELADEPFILFDNDFALHERILAECRAIGFEPRVAYESSQWDFIGEMAGEGLGVAMLPDSICRSLNPDKARAVPLVNPIIPWELVMAWRREGYLSLAAREWIRFTRKLFTQSSL</sequence>
<dbReference type="Gene3D" id="1.10.10.10">
    <property type="entry name" value="Winged helix-like DNA-binding domain superfamily/Winged helix DNA-binding domain"/>
    <property type="match status" value="1"/>
</dbReference>
<name>A0A841TEP8_9BACL</name>
<dbReference type="EMBL" id="JACJVN010000024">
    <property type="protein sequence ID" value="MBB6676941.1"/>
    <property type="molecule type" value="Genomic_DNA"/>
</dbReference>
<dbReference type="Pfam" id="PF00126">
    <property type="entry name" value="HTH_1"/>
    <property type="match status" value="1"/>
</dbReference>
<protein>
    <submittedName>
        <fullName evidence="6">LysR family transcriptional regulator</fullName>
    </submittedName>
</protein>
<dbReference type="GO" id="GO:0003700">
    <property type="term" value="F:DNA-binding transcription factor activity"/>
    <property type="evidence" value="ECO:0007669"/>
    <property type="project" value="InterPro"/>
</dbReference>
<evidence type="ECO:0000313" key="7">
    <source>
        <dbReference type="Proteomes" id="UP000574133"/>
    </source>
</evidence>
<dbReference type="InterPro" id="IPR005119">
    <property type="entry name" value="LysR_subst-bd"/>
</dbReference>
<comment type="similarity">
    <text evidence="1">Belongs to the LysR transcriptional regulatory family.</text>
</comment>
<dbReference type="InterPro" id="IPR036390">
    <property type="entry name" value="WH_DNA-bd_sf"/>
</dbReference>
<dbReference type="InterPro" id="IPR036388">
    <property type="entry name" value="WH-like_DNA-bd_sf"/>
</dbReference>
<dbReference type="PANTHER" id="PTHR30419:SF8">
    <property type="entry name" value="NITROGEN ASSIMILATION TRANSCRIPTIONAL ACTIVATOR-RELATED"/>
    <property type="match status" value="1"/>
</dbReference>
<dbReference type="PROSITE" id="PS50931">
    <property type="entry name" value="HTH_LYSR"/>
    <property type="match status" value="1"/>
</dbReference>
<dbReference type="PRINTS" id="PR00039">
    <property type="entry name" value="HTHLYSR"/>
</dbReference>
<gene>
    <name evidence="6" type="ORF">H4Q31_06300</name>
</gene>
<feature type="domain" description="HTH lysR-type" evidence="5">
    <location>
        <begin position="1"/>
        <end position="58"/>
    </location>
</feature>
<proteinExistence type="inferred from homology"/>
<dbReference type="PANTHER" id="PTHR30419">
    <property type="entry name" value="HTH-TYPE TRANSCRIPTIONAL REGULATOR YBHD"/>
    <property type="match status" value="1"/>
</dbReference>
<dbReference type="Gene3D" id="3.40.190.290">
    <property type="match status" value="1"/>
</dbReference>
<evidence type="ECO:0000256" key="2">
    <source>
        <dbReference type="ARBA" id="ARBA00023015"/>
    </source>
</evidence>
<dbReference type="Pfam" id="PF03466">
    <property type="entry name" value="LysR_substrate"/>
    <property type="match status" value="1"/>
</dbReference>
<evidence type="ECO:0000256" key="4">
    <source>
        <dbReference type="ARBA" id="ARBA00023163"/>
    </source>
</evidence>
<reference evidence="6 7" key="1">
    <citation type="submission" date="2020-08" db="EMBL/GenBank/DDBJ databases">
        <title>Cohnella phylogeny.</title>
        <authorList>
            <person name="Dunlap C."/>
        </authorList>
    </citation>
    <scope>NUCLEOTIDE SEQUENCE [LARGE SCALE GENOMIC DNA]</scope>
    <source>
        <strain evidence="6 7">DSM 103658</strain>
    </source>
</reference>
<keyword evidence="2" id="KW-0805">Transcription regulation</keyword>
<dbReference type="RefSeq" id="WP_185178224.1">
    <property type="nucleotide sequence ID" value="NZ_CBCSEP010000008.1"/>
</dbReference>